<dbReference type="PANTHER" id="PTHR13847:SF281">
    <property type="entry name" value="FAD DEPENDENT OXIDOREDUCTASE DOMAIN-CONTAINING PROTEIN"/>
    <property type="match status" value="1"/>
</dbReference>
<dbReference type="PANTHER" id="PTHR13847">
    <property type="entry name" value="SARCOSINE DEHYDROGENASE-RELATED"/>
    <property type="match status" value="1"/>
</dbReference>
<comment type="caution">
    <text evidence="2">The sequence shown here is derived from an EMBL/GenBank/DDBJ whole genome shotgun (WGS) entry which is preliminary data.</text>
</comment>
<dbReference type="Gene3D" id="3.30.9.10">
    <property type="entry name" value="D-Amino Acid Oxidase, subunit A, domain 2"/>
    <property type="match status" value="1"/>
</dbReference>
<dbReference type="SUPFAM" id="SSF51905">
    <property type="entry name" value="FAD/NAD(P)-binding domain"/>
    <property type="match status" value="1"/>
</dbReference>
<dbReference type="Gene3D" id="3.50.50.60">
    <property type="entry name" value="FAD/NAD(P)-binding domain"/>
    <property type="match status" value="1"/>
</dbReference>
<reference evidence="2 3" key="1">
    <citation type="submission" date="2019-12" db="EMBL/GenBank/DDBJ databases">
        <authorList>
            <person name="Zhao J."/>
        </authorList>
    </citation>
    <scope>NUCLEOTIDE SEQUENCE [LARGE SCALE GENOMIC DNA]</scope>
    <source>
        <strain evidence="2 3">S-15</strain>
    </source>
</reference>
<evidence type="ECO:0000313" key="2">
    <source>
        <dbReference type="EMBL" id="NBG65812.1"/>
    </source>
</evidence>
<dbReference type="InterPro" id="IPR006076">
    <property type="entry name" value="FAD-dep_OxRdtase"/>
</dbReference>
<name>A0A6N9NIY3_9FLAO</name>
<feature type="domain" description="FAD dependent oxidoreductase" evidence="1">
    <location>
        <begin position="14"/>
        <end position="364"/>
    </location>
</feature>
<dbReference type="AlphaFoldDB" id="A0A6N9NIY3"/>
<sequence>MNSFWEKESLLHFDVIIIGGGITGISAAITVKEKSPSTSVAIFEAGSFHSGATTKNAGFACFGSITELLDDEQSMGTSKMLDLVEKRWNGLKKLIKRIGESNLDYHNYGGFELLFHPIDQAEIDRINQLLFPIFNQPVFSIKNQLIQQFGFDPRRVKQIIANPFEGQLDSGKMMNQLLRIAGSLDIRIFTNTMVNEIKSNVVETEAASYTCNQTVICTNAFTKQLLPTYELDLIPGRGQVLITKPIQNLKFKGVFHYDNGYFYFRNIGNRVLFGGGRNLAMKEEETTIIDLNFSIQNKLLEDLHSIILPSTPFEIDYQWAGIMAFGKDKYPIVKRINNQQTLAVKLGGMGIALGSLIGEEIAELTLEKIST</sequence>
<protein>
    <submittedName>
        <fullName evidence="2">FAD-dependent oxidoreductase</fullName>
    </submittedName>
</protein>
<dbReference type="GO" id="GO:0005737">
    <property type="term" value="C:cytoplasm"/>
    <property type="evidence" value="ECO:0007669"/>
    <property type="project" value="TreeGrafter"/>
</dbReference>
<accession>A0A6N9NIY3</accession>
<evidence type="ECO:0000313" key="3">
    <source>
        <dbReference type="Proteomes" id="UP000470771"/>
    </source>
</evidence>
<dbReference type="InterPro" id="IPR036188">
    <property type="entry name" value="FAD/NAD-bd_sf"/>
</dbReference>
<keyword evidence="3" id="KW-1185">Reference proteome</keyword>
<dbReference type="RefSeq" id="WP_160632773.1">
    <property type="nucleotide sequence ID" value="NZ_WWNE01000006.1"/>
</dbReference>
<organism evidence="2 3">
    <name type="scientific">Acidiluteibacter ferrifornacis</name>
    <dbReference type="NCBI Taxonomy" id="2692424"/>
    <lineage>
        <taxon>Bacteria</taxon>
        <taxon>Pseudomonadati</taxon>
        <taxon>Bacteroidota</taxon>
        <taxon>Flavobacteriia</taxon>
        <taxon>Flavobacteriales</taxon>
        <taxon>Cryomorphaceae</taxon>
        <taxon>Acidiluteibacter</taxon>
    </lineage>
</organism>
<dbReference type="Pfam" id="PF01266">
    <property type="entry name" value="DAO"/>
    <property type="match status" value="1"/>
</dbReference>
<dbReference type="EMBL" id="WWNE01000006">
    <property type="protein sequence ID" value="NBG65812.1"/>
    <property type="molecule type" value="Genomic_DNA"/>
</dbReference>
<proteinExistence type="predicted"/>
<dbReference type="Proteomes" id="UP000470771">
    <property type="component" value="Unassembled WGS sequence"/>
</dbReference>
<gene>
    <name evidence="2" type="ORF">GQN54_06755</name>
</gene>
<evidence type="ECO:0000259" key="1">
    <source>
        <dbReference type="Pfam" id="PF01266"/>
    </source>
</evidence>